<protein>
    <submittedName>
        <fullName evidence="1">Uncharacterized protein</fullName>
    </submittedName>
</protein>
<dbReference type="EMBL" id="BLAH01000089">
    <property type="protein sequence ID" value="GES38028.1"/>
    <property type="molecule type" value="Genomic_DNA"/>
</dbReference>
<comment type="caution">
    <text evidence="1">The sequence shown here is derived from an EMBL/GenBank/DDBJ whole genome shotgun (WGS) entry which is preliminary data.</text>
</comment>
<proteinExistence type="predicted"/>
<organism evidence="1 2">
    <name type="scientific">Rhodococcus aetherivorans</name>
    <dbReference type="NCBI Taxonomy" id="191292"/>
    <lineage>
        <taxon>Bacteria</taxon>
        <taxon>Bacillati</taxon>
        <taxon>Actinomycetota</taxon>
        <taxon>Actinomycetes</taxon>
        <taxon>Mycobacteriales</taxon>
        <taxon>Nocardiaceae</taxon>
        <taxon>Rhodococcus</taxon>
    </lineage>
</organism>
<gene>
    <name evidence="1" type="ORF">RAJCM14343_3288</name>
</gene>
<sequence length="41" mass="4268">MLWCSVGRGRGRHGCEFLPREVVDGAGPGRGAGGQVNEVTV</sequence>
<name>A0ABQ0YN74_9NOCA</name>
<dbReference type="Proteomes" id="UP000325466">
    <property type="component" value="Unassembled WGS sequence"/>
</dbReference>
<keyword evidence="2" id="KW-1185">Reference proteome</keyword>
<reference evidence="1 2" key="1">
    <citation type="journal article" date="2018" name="Biodegradation">
        <title>1,4-Dioxane degradation characteristics of Rhodococcus aetherivorans JCM 14343.</title>
        <authorList>
            <person name="Inoue D."/>
            <person name="Tsunoda T."/>
            <person name="Yamamoto N."/>
            <person name="Ike M."/>
            <person name="Sei K."/>
        </authorList>
    </citation>
    <scope>NUCLEOTIDE SEQUENCE [LARGE SCALE GENOMIC DNA]</scope>
    <source>
        <strain evidence="1 2">JCM 14343</strain>
    </source>
</reference>
<evidence type="ECO:0000313" key="1">
    <source>
        <dbReference type="EMBL" id="GES38028.1"/>
    </source>
</evidence>
<accession>A0ABQ0YN74</accession>
<evidence type="ECO:0000313" key="2">
    <source>
        <dbReference type="Proteomes" id="UP000325466"/>
    </source>
</evidence>